<proteinExistence type="predicted"/>
<keyword evidence="2" id="KW-1185">Reference proteome</keyword>
<evidence type="ECO:0000313" key="1">
    <source>
        <dbReference type="EMBL" id="SEF50651.1"/>
    </source>
</evidence>
<reference evidence="1 2" key="1">
    <citation type="submission" date="2016-10" db="EMBL/GenBank/DDBJ databases">
        <authorList>
            <person name="de Groot N.N."/>
        </authorList>
    </citation>
    <scope>NUCLEOTIDE SEQUENCE [LARGE SCALE GENOMIC DNA]</scope>
    <source>
        <strain evidence="1 2">DSM 22489</strain>
    </source>
</reference>
<dbReference type="EMBL" id="FNVA01000001">
    <property type="protein sequence ID" value="SEF50651.1"/>
    <property type="molecule type" value="Genomic_DNA"/>
</dbReference>
<dbReference type="AlphaFoldDB" id="A0A1H5SLC8"/>
<evidence type="ECO:0000313" key="2">
    <source>
        <dbReference type="Proteomes" id="UP000236728"/>
    </source>
</evidence>
<dbReference type="OrthoDB" id="672028at2"/>
<protein>
    <recommendedName>
        <fullName evidence="3">T6SS immunity protein Tdi1 C-terminal domain-containing protein</fullName>
    </recommendedName>
</protein>
<gene>
    <name evidence="1" type="ORF">SAMN05421819_0228</name>
</gene>
<sequence length="153" mass="17444">MNRQERLESLTRSWRWLFEPSSFELLEISPFGDLLSRDAAGMYWLLDVNFGKLMGPEVSGGAAAEMFPDNFDGRLASRYRDAGIELREGQCYAFTTPVISREGSYEPFNVYGVDSMERVSFMGDFHRQIQQIPDGTTVRIVIRSVRWLDSGVA</sequence>
<accession>A0A1H5SLC8</accession>
<dbReference type="RefSeq" id="WP_103931196.1">
    <property type="nucleotide sequence ID" value="NZ_FNVA01000001.1"/>
</dbReference>
<dbReference type="Proteomes" id="UP000236728">
    <property type="component" value="Unassembled WGS sequence"/>
</dbReference>
<evidence type="ECO:0008006" key="3">
    <source>
        <dbReference type="Google" id="ProtNLM"/>
    </source>
</evidence>
<organism evidence="1 2">
    <name type="scientific">Bryocella elongata</name>
    <dbReference type="NCBI Taxonomy" id="863522"/>
    <lineage>
        <taxon>Bacteria</taxon>
        <taxon>Pseudomonadati</taxon>
        <taxon>Acidobacteriota</taxon>
        <taxon>Terriglobia</taxon>
        <taxon>Terriglobales</taxon>
        <taxon>Acidobacteriaceae</taxon>
        <taxon>Bryocella</taxon>
    </lineage>
</organism>
<name>A0A1H5SLC8_9BACT</name>